<dbReference type="InterPro" id="IPR003672">
    <property type="entry name" value="CobN/Mg_chltase"/>
</dbReference>
<comment type="caution">
    <text evidence="2">The sequence shown here is derived from an EMBL/GenBank/DDBJ whole genome shotgun (WGS) entry which is preliminary data.</text>
</comment>
<evidence type="ECO:0000259" key="1">
    <source>
        <dbReference type="Pfam" id="PF02514"/>
    </source>
</evidence>
<name>W1UZ32_9FIRM</name>
<dbReference type="PANTHER" id="PTHR44119">
    <property type="entry name" value="MAGNESIUM-CHELATASE SUBUNIT CHLH, CHLOROPLASTIC"/>
    <property type="match status" value="1"/>
</dbReference>
<feature type="non-terminal residue" evidence="2">
    <location>
        <position position="1"/>
    </location>
</feature>
<dbReference type="PANTHER" id="PTHR44119:SF4">
    <property type="entry name" value="AEROBIC COBALTOCHELATASE SUBUNIT COBN"/>
    <property type="match status" value="1"/>
</dbReference>
<reference evidence="2 3" key="1">
    <citation type="submission" date="2013-12" db="EMBL/GenBank/DDBJ databases">
        <title>A Varibaculum cambriense genome reconstructed from a premature infant gut community with otherwise low bacterial novelty that shifts toward anaerobic metabolism during the third week of life.</title>
        <authorList>
            <person name="Brown C.T."/>
            <person name="Sharon I."/>
            <person name="Thomas B.C."/>
            <person name="Castelle C.J."/>
            <person name="Morowitz M.J."/>
            <person name="Banfield J.F."/>
        </authorList>
    </citation>
    <scope>NUCLEOTIDE SEQUENCE [LARGE SCALE GENOMIC DNA]</scope>
    <source>
        <strain evidence="3">DORA_11</strain>
    </source>
</reference>
<proteinExistence type="predicted"/>
<dbReference type="Pfam" id="PF02514">
    <property type="entry name" value="CobN-Mg_chel"/>
    <property type="match status" value="1"/>
</dbReference>
<dbReference type="AlphaFoldDB" id="W1UZ32"/>
<gene>
    <name evidence="2" type="ORF">Q619_VDC00519G0001</name>
</gene>
<dbReference type="PATRIC" id="fig|1403949.3.peg.600"/>
<organism evidence="2 3">
    <name type="scientific">Veillonella dispar DORA_11</name>
    <dbReference type="NCBI Taxonomy" id="1403949"/>
    <lineage>
        <taxon>Bacteria</taxon>
        <taxon>Bacillati</taxon>
        <taxon>Bacillota</taxon>
        <taxon>Negativicutes</taxon>
        <taxon>Veillonellales</taxon>
        <taxon>Veillonellaceae</taxon>
        <taxon>Veillonella</taxon>
    </lineage>
</organism>
<accession>W1UZ32</accession>
<protein>
    <submittedName>
        <fullName evidence="2">CobN/magnesium chelatase</fullName>
    </submittedName>
</protein>
<sequence>KNWESLQDIAQVYSQWSSFHLHKDIPQDMRLFQRRLTTMDVTIKNEDNRETHIMSADDYYSYHGGLIAAVRTAKGSAPRAYVGDSSDRSRVVMRPLGDEIRRVVQGETQNPKFIQAMMKHGYKGASDMSNVVSHTFGWDATSDVVPDWVYEGYANKYALDKTVQDWMRNVNPWALQRITEILLEASQRGYWDASLEILQDLQSLFISMEGVIEGR</sequence>
<evidence type="ECO:0000313" key="3">
    <source>
        <dbReference type="Proteomes" id="UP000018855"/>
    </source>
</evidence>
<evidence type="ECO:0000313" key="2">
    <source>
        <dbReference type="EMBL" id="ETI99016.1"/>
    </source>
</evidence>
<dbReference type="EMBL" id="AZMJ01000519">
    <property type="protein sequence ID" value="ETI99016.1"/>
    <property type="molecule type" value="Genomic_DNA"/>
</dbReference>
<dbReference type="Proteomes" id="UP000018855">
    <property type="component" value="Unassembled WGS sequence"/>
</dbReference>
<feature type="domain" description="CobN/magnesium chelatase" evidence="1">
    <location>
        <begin position="1"/>
        <end position="196"/>
    </location>
</feature>